<dbReference type="GO" id="GO:0006506">
    <property type="term" value="P:GPI anchor biosynthetic process"/>
    <property type="evidence" value="ECO:0007669"/>
    <property type="project" value="UniProtKB-KW"/>
</dbReference>
<dbReference type="Pfam" id="PF10510">
    <property type="entry name" value="PIG-S"/>
    <property type="match status" value="1"/>
</dbReference>
<reference evidence="11" key="1">
    <citation type="submission" date="2021-06" db="EMBL/GenBank/DDBJ databases">
        <authorList>
            <person name="Kallberg Y."/>
            <person name="Tangrot J."/>
            <person name="Rosling A."/>
        </authorList>
    </citation>
    <scope>NUCLEOTIDE SEQUENCE</scope>
    <source>
        <strain evidence="11">MT106</strain>
    </source>
</reference>
<dbReference type="AlphaFoldDB" id="A0A9N9BI68"/>
<keyword evidence="5 10" id="KW-0812">Transmembrane</keyword>
<evidence type="ECO:0000256" key="7">
    <source>
        <dbReference type="ARBA" id="ARBA00022989"/>
    </source>
</evidence>
<dbReference type="GO" id="GO:0042765">
    <property type="term" value="C:GPI-anchor transamidase complex"/>
    <property type="evidence" value="ECO:0007669"/>
    <property type="project" value="InterPro"/>
</dbReference>
<accession>A0A9N9BI68</accession>
<gene>
    <name evidence="11" type="ORF">AGERDE_LOCUS7535</name>
</gene>
<dbReference type="PANTHER" id="PTHR21072">
    <property type="entry name" value="GPI TRANSAMIDASE COMPONENT PIG-S"/>
    <property type="match status" value="1"/>
</dbReference>
<evidence type="ECO:0000256" key="8">
    <source>
        <dbReference type="ARBA" id="ARBA00023136"/>
    </source>
</evidence>
<keyword evidence="12" id="KW-1185">Reference proteome</keyword>
<keyword evidence="8 10" id="KW-0472">Membrane</keyword>
<evidence type="ECO:0000256" key="2">
    <source>
        <dbReference type="ARBA" id="ARBA00004687"/>
    </source>
</evidence>
<protein>
    <submittedName>
        <fullName evidence="11">541_t:CDS:1</fullName>
    </submittedName>
</protein>
<evidence type="ECO:0000256" key="10">
    <source>
        <dbReference type="SAM" id="Phobius"/>
    </source>
</evidence>
<keyword evidence="4" id="KW-0337">GPI-anchor biosynthesis</keyword>
<feature type="transmembrane region" description="Helical" evidence="10">
    <location>
        <begin position="541"/>
        <end position="560"/>
    </location>
</feature>
<dbReference type="GO" id="GO:0016255">
    <property type="term" value="P:attachment of GPI anchor to protein"/>
    <property type="evidence" value="ECO:0007669"/>
    <property type="project" value="InterPro"/>
</dbReference>
<comment type="subcellular location">
    <subcellularLocation>
        <location evidence="1">Endoplasmic reticulum membrane</location>
        <topology evidence="1">Multi-pass membrane protein</topology>
    </subcellularLocation>
</comment>
<evidence type="ECO:0000256" key="9">
    <source>
        <dbReference type="ARBA" id="ARBA00023180"/>
    </source>
</evidence>
<organism evidence="11 12">
    <name type="scientific">Ambispora gerdemannii</name>
    <dbReference type="NCBI Taxonomy" id="144530"/>
    <lineage>
        <taxon>Eukaryota</taxon>
        <taxon>Fungi</taxon>
        <taxon>Fungi incertae sedis</taxon>
        <taxon>Mucoromycota</taxon>
        <taxon>Glomeromycotina</taxon>
        <taxon>Glomeromycetes</taxon>
        <taxon>Archaeosporales</taxon>
        <taxon>Ambisporaceae</taxon>
        <taxon>Ambispora</taxon>
    </lineage>
</organism>
<dbReference type="PANTHER" id="PTHR21072:SF13">
    <property type="entry name" value="GPI TRANSAMIDASE COMPONENT PIG-S"/>
    <property type="match status" value="1"/>
</dbReference>
<comment type="caution">
    <text evidence="11">The sequence shown here is derived from an EMBL/GenBank/DDBJ whole genome shotgun (WGS) entry which is preliminary data.</text>
</comment>
<evidence type="ECO:0000256" key="1">
    <source>
        <dbReference type="ARBA" id="ARBA00004477"/>
    </source>
</evidence>
<dbReference type="InterPro" id="IPR019540">
    <property type="entry name" value="PtdIno-glycan_biosynth_class_S"/>
</dbReference>
<proteinExistence type="inferred from homology"/>
<keyword evidence="7 10" id="KW-1133">Transmembrane helix</keyword>
<dbReference type="OrthoDB" id="28748at2759"/>
<keyword evidence="9" id="KW-0325">Glycoprotein</keyword>
<keyword evidence="6" id="KW-0256">Endoplasmic reticulum</keyword>
<name>A0A9N9BI68_9GLOM</name>
<evidence type="ECO:0000256" key="5">
    <source>
        <dbReference type="ARBA" id="ARBA00022692"/>
    </source>
</evidence>
<evidence type="ECO:0000313" key="12">
    <source>
        <dbReference type="Proteomes" id="UP000789831"/>
    </source>
</evidence>
<comment type="similarity">
    <text evidence="3">Belongs to the PIGS family.</text>
</comment>
<sequence length="574" mass="66198">MSKDTDKTRRFILISFWTVIILALPLWWKTTEIYRAQLPFTEVEQWSSWEVSHLEFPTLFTLHIASKGQETFSFKELTSSLQEHLLSSFNLTETNQTIIKTIAQFPVKVESRPWQIWEESESGNRMVWVFMGDMDLTNLRLDSLTNNGHYDIYILPRADSNVLHVRNNRQAILQIATNKWNRDVIEKILAHLIPSFFAEEQKTIKQFVFESSFEAKADDPSSMRTLKYSPLYQITFSLMNGDPSDSLVDWEIEEAVSTYLKPFLDETSVVSNFTIDSQIQHYAALTFEPEHKTFNDENIDDAANFARSYYFLTPESLPHFINSAEWNLASAVSSYPTMNFILYVPSKKQSPLYIHDSKGVFTENNAFLIPRWGGIVISNPDTSNGTYKFTIEELKPVMEIFVSQLRGLLGVQEFKSALSPIQLSEYSIEINYASPPHTAITLWEFDNLVRRRIAENIVAAVSTLKSLSQLVSEIPNMVVLDHIQIEVLNALESLKQSCISLREMRYDLALDYAKQAIMRSESAFFDPTMVSMLYFPDEHKYAIYMPLFVPISVPLLVAVIREVRELKARKNVKQ</sequence>
<evidence type="ECO:0000313" key="11">
    <source>
        <dbReference type="EMBL" id="CAG8568864.1"/>
    </source>
</evidence>
<evidence type="ECO:0000256" key="3">
    <source>
        <dbReference type="ARBA" id="ARBA00005316"/>
    </source>
</evidence>
<evidence type="ECO:0000256" key="4">
    <source>
        <dbReference type="ARBA" id="ARBA00022502"/>
    </source>
</evidence>
<dbReference type="Proteomes" id="UP000789831">
    <property type="component" value="Unassembled WGS sequence"/>
</dbReference>
<dbReference type="EMBL" id="CAJVPL010001392">
    <property type="protein sequence ID" value="CAG8568864.1"/>
    <property type="molecule type" value="Genomic_DNA"/>
</dbReference>
<evidence type="ECO:0000256" key="6">
    <source>
        <dbReference type="ARBA" id="ARBA00022824"/>
    </source>
</evidence>
<comment type="pathway">
    <text evidence="2">Glycolipid biosynthesis; glycosylphosphatidylinositol-anchor biosynthesis.</text>
</comment>
<feature type="transmembrane region" description="Helical" evidence="10">
    <location>
        <begin position="12"/>
        <end position="28"/>
    </location>
</feature>